<dbReference type="EMBL" id="BARU01028533">
    <property type="protein sequence ID" value="GAH71733.1"/>
    <property type="molecule type" value="Genomic_DNA"/>
</dbReference>
<proteinExistence type="predicted"/>
<sequence length="51" mass="5826">TYVFLGAIEGTGGTNVDHWQGDMGHQFITTDQLTADEAWELFLRTRGYYNE</sequence>
<accession>X1JPK8</accession>
<feature type="non-terminal residue" evidence="1">
    <location>
        <position position="1"/>
    </location>
</feature>
<dbReference type="AlphaFoldDB" id="X1JPK8"/>
<evidence type="ECO:0000313" key="1">
    <source>
        <dbReference type="EMBL" id="GAH71733.1"/>
    </source>
</evidence>
<gene>
    <name evidence="1" type="ORF">S03H2_45528</name>
</gene>
<reference evidence="1" key="1">
    <citation type="journal article" date="2014" name="Front. Microbiol.">
        <title>High frequency of phylogenetically diverse reductive dehalogenase-homologous genes in deep subseafloor sedimentary metagenomes.</title>
        <authorList>
            <person name="Kawai M."/>
            <person name="Futagami T."/>
            <person name="Toyoda A."/>
            <person name="Takaki Y."/>
            <person name="Nishi S."/>
            <person name="Hori S."/>
            <person name="Arai W."/>
            <person name="Tsubouchi T."/>
            <person name="Morono Y."/>
            <person name="Uchiyama I."/>
            <person name="Ito T."/>
            <person name="Fujiyama A."/>
            <person name="Inagaki F."/>
            <person name="Takami H."/>
        </authorList>
    </citation>
    <scope>NUCLEOTIDE SEQUENCE</scope>
    <source>
        <strain evidence="1">Expedition CK06-06</strain>
    </source>
</reference>
<name>X1JPK8_9ZZZZ</name>
<organism evidence="1">
    <name type="scientific">marine sediment metagenome</name>
    <dbReference type="NCBI Taxonomy" id="412755"/>
    <lineage>
        <taxon>unclassified sequences</taxon>
        <taxon>metagenomes</taxon>
        <taxon>ecological metagenomes</taxon>
    </lineage>
</organism>
<protein>
    <submittedName>
        <fullName evidence="1">Uncharacterized protein</fullName>
    </submittedName>
</protein>
<comment type="caution">
    <text evidence="1">The sequence shown here is derived from an EMBL/GenBank/DDBJ whole genome shotgun (WGS) entry which is preliminary data.</text>
</comment>